<accession>U4TXE4</accession>
<proteinExistence type="predicted"/>
<reference evidence="3" key="1">
    <citation type="journal article" date="2013" name="Genome Announc.">
        <title>Whole-Genome Sequencing of Lactobacillus shenzhenensis Strain LY-73T.</title>
        <authorList>
            <person name="Lin Z."/>
            <person name="Liu Z."/>
            <person name="Yang R."/>
            <person name="Zou Y."/>
            <person name="Wan D."/>
            <person name="Chen J."/>
            <person name="Guo M."/>
            <person name="Zhao J."/>
            <person name="Fang C."/>
            <person name="Yang R."/>
            <person name="Liu F."/>
        </authorList>
    </citation>
    <scope>NUCLEOTIDE SEQUENCE [LARGE SCALE GENOMIC DNA]</scope>
    <source>
        <strain evidence="3">LY-73</strain>
    </source>
</reference>
<dbReference type="eggNOG" id="ENOG5032C2M">
    <property type="taxonomic scope" value="Bacteria"/>
</dbReference>
<dbReference type="AlphaFoldDB" id="U4TXE4"/>
<dbReference type="Proteomes" id="UP000030647">
    <property type="component" value="Unassembled WGS sequence"/>
</dbReference>
<feature type="chain" id="PRO_5004655763" description="WxL domain-containing protein" evidence="1">
    <location>
        <begin position="37"/>
        <end position="1041"/>
    </location>
</feature>
<evidence type="ECO:0008006" key="4">
    <source>
        <dbReference type="Google" id="ProtNLM"/>
    </source>
</evidence>
<dbReference type="EMBL" id="KI271583">
    <property type="protein sequence ID" value="ERL66017.1"/>
    <property type="molecule type" value="Genomic_DNA"/>
</dbReference>
<feature type="signal peptide" evidence="1">
    <location>
        <begin position="1"/>
        <end position="36"/>
    </location>
</feature>
<sequence length="1041" mass="109988">MDKMLLHRMSVRFFKYLMVVVSSLLLFALAGQPVQAASQNGTAAGTANNVVRDPAYPVWVYQAVVGTPYTPQQFLSLPLAHQQALLAQLHPEIDPGVAAATASIGSQLTSSAPAAASSSVLAQSAQTMAVTGATAVAANTYLESVPTSAGVVTAQMTGSGVAGIATTGINRGTMTDAELSQFQASSFNVTTAAPLTASEVTVAYNNTAPYTLTLTLTAAALTKLTYQGVPVTLTAHNAAGTKALHIVFNVWQPDIERSHGSINLGNGLAFQYMYGEYYNGDNTHSTDVPILPQWVDIPNVNLLDTSGTTPIRYSGTYNDLSNDSNAPNWFGYYHVTALPDKSKWSGDRQPTTSSLIIGMKDAAAVSIGQTGNDFRPTFQFDDIKHVHMYTDPDNDNILHLDYDGYITSAAKLNYLGLGSLDQVVLNVQSTLSPSSDGGQMAMDETVTNPQTINGVPNTTQDLKGIYFLRTYDTAFNHYPANAPSQKNQADNTPIYYSPAAPSGPLKGKVPGFYIQTSASSTEKNPNIDIQYNFNSPYGPDGWLGTNMLPVDQNISAIYVNGNPSTTQIGEDISASGWDYRFDNPTLVFNSPTDPGMAANPFTVPTSTDGAYGAKQPGKVAFKRTKSSGDTGIAMKWSPVDLAPGEAKRMQFNATINSAQPPKITVASKTLTIPQGASATAVAGLLQGGVFDSNSQKVNIYASTTAPDMTESAAALAADTVHNVKLTATPLDYSTTSNDQNPPHTTWLAFPQSVLTNILDQINDGGTHQLYLFAIDVPGTATDPQYSQADPLVSNLATVTVNPEASATIKFVDPDGNQVPGTKTYTKTGRAGTAYNFADTSAADLTTSAATVLTGHAPATVGTAPTYRLAPASQQPAAIKGTLPIDGVTINIVYLPQYLELVPPALDFGQNPVPTVQTTYNNTGQDGNKFTITDYRSGSERAESLNLTAQMTPFQTAGQSPLTALQLVYQYSQSTSPVTLTPSTDAYGPVQTIAAGFSGTGDQYTIDFAKIQLTSSARSAANPIKAGAQYTATVQYTITDGL</sequence>
<dbReference type="RefSeq" id="WP_022528394.1">
    <property type="nucleotide sequence ID" value="NZ_KI271583.1"/>
</dbReference>
<organism evidence="2 3">
    <name type="scientific">Schleiferilactobacillus shenzhenensis LY-73</name>
    <dbReference type="NCBI Taxonomy" id="1231336"/>
    <lineage>
        <taxon>Bacteria</taxon>
        <taxon>Bacillati</taxon>
        <taxon>Bacillota</taxon>
        <taxon>Bacilli</taxon>
        <taxon>Lactobacillales</taxon>
        <taxon>Lactobacillaceae</taxon>
        <taxon>Schleiferilactobacillus</taxon>
    </lineage>
</organism>
<evidence type="ECO:0000313" key="3">
    <source>
        <dbReference type="Proteomes" id="UP000030647"/>
    </source>
</evidence>
<dbReference type="OrthoDB" id="2306834at2"/>
<evidence type="ECO:0000256" key="1">
    <source>
        <dbReference type="SAM" id="SignalP"/>
    </source>
</evidence>
<keyword evidence="3" id="KW-1185">Reference proteome</keyword>
<evidence type="ECO:0000313" key="2">
    <source>
        <dbReference type="EMBL" id="ERL66017.1"/>
    </source>
</evidence>
<dbReference type="STRING" id="1231336.L248_1109"/>
<gene>
    <name evidence="2" type="ORF">L248_1109</name>
</gene>
<dbReference type="HOGENOM" id="CLU_295234_0_0_9"/>
<keyword evidence="1" id="KW-0732">Signal</keyword>
<name>U4TXE4_9LACO</name>
<protein>
    <recommendedName>
        <fullName evidence="4">WxL domain-containing protein</fullName>
    </recommendedName>
</protein>